<feature type="compositionally biased region" description="Basic and acidic residues" evidence="1">
    <location>
        <begin position="733"/>
        <end position="879"/>
    </location>
</feature>
<evidence type="ECO:0000313" key="3">
    <source>
        <dbReference type="EMBL" id="CAB1414147.1"/>
    </source>
</evidence>
<gene>
    <name evidence="3" type="ORF">PLEPLA_LOCUS1852</name>
</gene>
<feature type="domain" description="VWFC" evidence="2">
    <location>
        <begin position="148"/>
        <end position="208"/>
    </location>
</feature>
<proteinExistence type="predicted"/>
<dbReference type="SUPFAM" id="SSF57184">
    <property type="entry name" value="Growth factor receptor domain"/>
    <property type="match status" value="4"/>
</dbReference>
<dbReference type="CDD" id="cd00064">
    <property type="entry name" value="FU"/>
    <property type="match status" value="4"/>
</dbReference>
<keyword evidence="4" id="KW-1185">Reference proteome</keyword>
<evidence type="ECO:0000256" key="1">
    <source>
        <dbReference type="SAM" id="MobiDB-lite"/>
    </source>
</evidence>
<feature type="region of interest" description="Disordered" evidence="1">
    <location>
        <begin position="1"/>
        <end position="26"/>
    </location>
</feature>
<dbReference type="Gene3D" id="2.10.220.10">
    <property type="entry name" value="Hormone Receptor, Insulin-like Growth Factor Receptor 1, Chain A, domain 2"/>
    <property type="match status" value="6"/>
</dbReference>
<dbReference type="EMBL" id="CADEAL010000091">
    <property type="protein sequence ID" value="CAB1414147.1"/>
    <property type="molecule type" value="Genomic_DNA"/>
</dbReference>
<comment type="caution">
    <text evidence="3">The sequence shown here is derived from an EMBL/GenBank/DDBJ whole genome shotgun (WGS) entry which is preliminary data.</text>
</comment>
<feature type="domain" description="VWFC" evidence="2">
    <location>
        <begin position="402"/>
        <end position="460"/>
    </location>
</feature>
<dbReference type="SUPFAM" id="SSF57603">
    <property type="entry name" value="FnI-like domain"/>
    <property type="match status" value="6"/>
</dbReference>
<accession>A0A9N7TJM2</accession>
<evidence type="ECO:0000259" key="2">
    <source>
        <dbReference type="PROSITE" id="PS50184"/>
    </source>
</evidence>
<dbReference type="SMART" id="SM00215">
    <property type="entry name" value="VWC_out"/>
    <property type="match status" value="4"/>
</dbReference>
<sequence length="1273" mass="139094">MAPPALSRQSSMRGQRSGISWSRSHGGIHVPSPRTLYEFRYDGASLNSIHCVQLLAAEPGPHIQPQGQILLFCDSSPLDIVFVLKSPVHKDNNTSWSPQSCQECTCFGDVSICKPPHCPNPRCDFQKGELLRFPANKCCPECIPSSQGSCQHEGIVYQHDSQWSPSPCLLCLCSGGSVSCTARPCPPLSCPADESPFTPAGECCPRCGRGGESCSWQGADYRDGEQWEPSLCSRCVCSNGAVQCSVAECQQVACKPHENLVIQPGRCCPQCVSNPCLSAGKQHQQGEQWQKNACTTCVCDRGQSRCHTQTCPPISCDKGQTKVKRAGQCCDECAAAKGSCRYEGVVRYHEDTWSESDCGFCTCSRGQVICRGAECSRLECPQGSELVRPDGKCCHECSSVKPSCVHEGKSYQDSAQWTDGSCRECECRDAQVTCYLRSCPTCPTGTLSVPQEGGCCPECHQVQCQADCLSCSGSPEHCESCRDPKAVLHLGRCLSVCPAGHYPEGRVCKACQSTCSTCSSRGTHDQSLCRYCHESCSECRGPTQQECVSCSDPAALLKDGECVPDCGAGFYSQDGVCHACDSSCASCFPDNPKCMSCPPATALHHGKCISQCPAQHYLDNHNRCRACHSSCASCWGPSVSQCSLCPAGLLLHQGQCVDACGEGLYSQDNTCHNCHPSCRSCVGPLASDCLRCLKPEEALLPQPGVLQPGVLQHGVCTAACPARSFLDHLQTCREERGEGSEGREGRGERREDRGQRTEETGDRREDRGEKTEGRGERREERIEGRGERREDRRQRGEERGERREERGEKTEGRGERTEDTGERREVRGAGSEERGKRRGERRQERGDRREERGERGEGREEERGERGERGEERIEERGARRGGRGGRREERGERREGERGERGERGEERIEGEERGERTEERRQRGEERGERACSRVVDSITEAFSLSPINVPCSTEEKGIMECDPTCLHCAGPSADNCTSCPSPSSLHEGQCGPSCPQGFFVQDSECQGCHPSCQSCSGPSQADCTSCPPLASLQSGYCRTSCQDGHFLNAATGECLKCSSDCQRCTADLQTGVGSVCLWCRETRTWLLGDHCTSQCPRGHYGWHGACMRCHSSCEACGGAGPLACTSCHGSDVLLASGLCAPRCPLGYFDNGHRICQACERQCQTCDMAGVCTSCRDPAKVLLFGECQYDSCAHQYYLNTTTRACRAAELIASGSVHSSIPCEAVHSEPRVDRWFQLHPSESSAALLRNLWEFPVPRPQRNFQSSLRENLS</sequence>
<dbReference type="SMART" id="SM00261">
    <property type="entry name" value="FU"/>
    <property type="match status" value="10"/>
</dbReference>
<dbReference type="PANTHER" id="PTHR15332:SF175">
    <property type="entry name" value="PROPROTEIN CONVERTASE SUBTILISIN_KEXIN TYPE 5-LIKE"/>
    <property type="match status" value="1"/>
</dbReference>
<feature type="compositionally biased region" description="Basic and acidic residues" evidence="1">
    <location>
        <begin position="886"/>
        <end position="933"/>
    </location>
</feature>
<dbReference type="AlphaFoldDB" id="A0A9N7TJM2"/>
<feature type="region of interest" description="Disordered" evidence="1">
    <location>
        <begin position="733"/>
        <end position="933"/>
    </location>
</feature>
<dbReference type="PANTHER" id="PTHR15332">
    <property type="entry name" value="PROPROTEIN CONVERTASE SUBTILISIN_KEXIN TYPE 5-LIKE"/>
    <property type="match status" value="1"/>
</dbReference>
<organism evidence="3 4">
    <name type="scientific">Pleuronectes platessa</name>
    <name type="common">European plaice</name>
    <dbReference type="NCBI Taxonomy" id="8262"/>
    <lineage>
        <taxon>Eukaryota</taxon>
        <taxon>Metazoa</taxon>
        <taxon>Chordata</taxon>
        <taxon>Craniata</taxon>
        <taxon>Vertebrata</taxon>
        <taxon>Euteleostomi</taxon>
        <taxon>Actinopterygii</taxon>
        <taxon>Neopterygii</taxon>
        <taxon>Teleostei</taxon>
        <taxon>Neoteleostei</taxon>
        <taxon>Acanthomorphata</taxon>
        <taxon>Carangaria</taxon>
        <taxon>Pleuronectiformes</taxon>
        <taxon>Pleuronectoidei</taxon>
        <taxon>Pleuronectidae</taxon>
        <taxon>Pleuronectes</taxon>
    </lineage>
</organism>
<dbReference type="Gene3D" id="6.20.200.20">
    <property type="match status" value="5"/>
</dbReference>
<dbReference type="Pfam" id="PF00093">
    <property type="entry name" value="VWC"/>
    <property type="match status" value="5"/>
</dbReference>
<protein>
    <recommendedName>
        <fullName evidence="2">VWFC domain-containing protein</fullName>
    </recommendedName>
</protein>
<feature type="compositionally biased region" description="Low complexity" evidence="1">
    <location>
        <begin position="7"/>
        <end position="20"/>
    </location>
</feature>
<dbReference type="Proteomes" id="UP001153269">
    <property type="component" value="Unassembled WGS sequence"/>
</dbReference>
<dbReference type="PROSITE" id="PS50184">
    <property type="entry name" value="VWFC_2"/>
    <property type="match status" value="6"/>
</dbReference>
<dbReference type="InterPro" id="IPR009030">
    <property type="entry name" value="Growth_fac_rcpt_cys_sf"/>
</dbReference>
<feature type="domain" description="VWFC" evidence="2">
    <location>
        <begin position="212"/>
        <end position="272"/>
    </location>
</feature>
<feature type="domain" description="VWFC" evidence="2">
    <location>
        <begin position="92"/>
        <end position="143"/>
    </location>
</feature>
<evidence type="ECO:0000313" key="4">
    <source>
        <dbReference type="Proteomes" id="UP001153269"/>
    </source>
</evidence>
<dbReference type="InterPro" id="IPR001007">
    <property type="entry name" value="VWF_dom"/>
</dbReference>
<feature type="domain" description="VWFC" evidence="2">
    <location>
        <begin position="338"/>
        <end position="398"/>
    </location>
</feature>
<dbReference type="SMART" id="SM00214">
    <property type="entry name" value="VWC"/>
    <property type="match status" value="6"/>
</dbReference>
<dbReference type="InterPro" id="IPR006212">
    <property type="entry name" value="Furin_repeat"/>
</dbReference>
<name>A0A9N7TJM2_PLEPL</name>
<feature type="domain" description="VWFC" evidence="2">
    <location>
        <begin position="274"/>
        <end position="334"/>
    </location>
</feature>
<dbReference type="PROSITE" id="PS01208">
    <property type="entry name" value="VWFC_1"/>
    <property type="match status" value="5"/>
</dbReference>
<reference evidence="3" key="1">
    <citation type="submission" date="2020-03" db="EMBL/GenBank/DDBJ databases">
        <authorList>
            <person name="Weist P."/>
        </authorList>
    </citation>
    <scope>NUCLEOTIDE SEQUENCE</scope>
</reference>